<sequence length="458" mass="47777">MTPASAPRAPDALLIVLVVLLAAIGLTWVVPAGEFERGQSGSRTVVVPGTYRSVEAQPVSWHAVFTAPMKGFSDKDAAQIIGFVLLIGGAFAVINATGAISAGIHRLVRLAGDSPGRRRLIIPMLMIAFSIGGNTFGMSEEVLVFILITIPLARRLGWDAIVGTAIPFVGAGVGFAGAAFNPFTVGIAQGISELPLFSGWPLRMALWAVLTAVAILYVMRYAARIEGRPPAPSAGDASVVAEEPLTARRAGVLALLGAGILLLVWGVTKWDWYIVEIAGLFLAIGIGAAFVGGLGANPAAQAFASGARDMVTAVVVIGLSRSVLLVMQEGRIVDTLLHAASQAVGGLPAVLSVQVMFAVQFGLNFVVPSGSGQAALTMPIMAPLSDLLHIPRQAAVLAFQLGDGFSNFVMPTSGVTMGVLSIARIPFGTWLRWVGWLLVWLVAIGMAFLALGVTVVRW</sequence>
<feature type="transmembrane region" description="Helical" evidence="6">
    <location>
        <begin position="433"/>
        <end position="456"/>
    </location>
</feature>
<dbReference type="InterPro" id="IPR051679">
    <property type="entry name" value="DASS-Related_Transporters"/>
</dbReference>
<organism evidence="7 8">
    <name type="scientific">Lacunisphaera limnophila</name>
    <dbReference type="NCBI Taxonomy" id="1838286"/>
    <lineage>
        <taxon>Bacteria</taxon>
        <taxon>Pseudomonadati</taxon>
        <taxon>Verrucomicrobiota</taxon>
        <taxon>Opitutia</taxon>
        <taxon>Opitutales</taxon>
        <taxon>Opitutaceae</taxon>
        <taxon>Lacunisphaera</taxon>
    </lineage>
</organism>
<feature type="transmembrane region" description="Helical" evidence="6">
    <location>
        <begin position="80"/>
        <end position="100"/>
    </location>
</feature>
<protein>
    <recommendedName>
        <fullName evidence="9">C4-dicarboxylate anaerobic carrier</fullName>
    </recommendedName>
</protein>
<reference evidence="7 8" key="1">
    <citation type="submission" date="2016-06" db="EMBL/GenBank/DDBJ databases">
        <title>Three novel species with peptidoglycan cell walls form the new genus Lacunisphaera gen. nov. in the family Opitutaceae of the verrucomicrobial subdivision 4.</title>
        <authorList>
            <person name="Rast P."/>
            <person name="Gloeckner I."/>
            <person name="Jogler M."/>
            <person name="Boedeker C."/>
            <person name="Jeske O."/>
            <person name="Wiegand S."/>
            <person name="Reinhardt R."/>
            <person name="Schumann P."/>
            <person name="Rohde M."/>
            <person name="Spring S."/>
            <person name="Gloeckner F.O."/>
            <person name="Jogler C."/>
        </authorList>
    </citation>
    <scope>NUCLEOTIDE SEQUENCE [LARGE SCALE GENOMIC DNA]</scope>
    <source>
        <strain evidence="7 8">IG16b</strain>
    </source>
</reference>
<evidence type="ECO:0000256" key="3">
    <source>
        <dbReference type="ARBA" id="ARBA00022692"/>
    </source>
</evidence>
<evidence type="ECO:0008006" key="9">
    <source>
        <dbReference type="Google" id="ProtNLM"/>
    </source>
</evidence>
<dbReference type="RefSeq" id="WP_069960745.1">
    <property type="nucleotide sequence ID" value="NZ_CP016094.1"/>
</dbReference>
<feature type="transmembrane region" description="Helical" evidence="6">
    <location>
        <begin position="160"/>
        <end position="180"/>
    </location>
</feature>
<feature type="transmembrane region" description="Helical" evidence="6">
    <location>
        <begin position="120"/>
        <end position="148"/>
    </location>
</feature>
<dbReference type="GO" id="GO:0005886">
    <property type="term" value="C:plasma membrane"/>
    <property type="evidence" value="ECO:0007669"/>
    <property type="project" value="UniProtKB-SubCell"/>
</dbReference>
<feature type="transmembrane region" description="Helical" evidence="6">
    <location>
        <begin position="250"/>
        <end position="267"/>
    </location>
</feature>
<evidence type="ECO:0000313" key="7">
    <source>
        <dbReference type="EMBL" id="AOS43387.1"/>
    </source>
</evidence>
<keyword evidence="5 6" id="KW-0472">Membrane</keyword>
<evidence type="ECO:0000256" key="2">
    <source>
        <dbReference type="ARBA" id="ARBA00022475"/>
    </source>
</evidence>
<keyword evidence="8" id="KW-1185">Reference proteome</keyword>
<dbReference type="STRING" id="1838286.Verru16b_00430"/>
<evidence type="ECO:0000256" key="4">
    <source>
        <dbReference type="ARBA" id="ARBA00022989"/>
    </source>
</evidence>
<feature type="transmembrane region" description="Helical" evidence="6">
    <location>
        <begin position="273"/>
        <end position="295"/>
    </location>
</feature>
<proteinExistence type="predicted"/>
<keyword evidence="3 6" id="KW-0812">Transmembrane</keyword>
<dbReference type="PANTHER" id="PTHR43652">
    <property type="entry name" value="BASIC AMINO ACID ANTIPORTER YFCC-RELATED"/>
    <property type="match status" value="1"/>
</dbReference>
<feature type="transmembrane region" description="Helical" evidence="6">
    <location>
        <begin position="408"/>
        <end position="427"/>
    </location>
</feature>
<keyword evidence="4 6" id="KW-1133">Transmembrane helix</keyword>
<evidence type="ECO:0000256" key="6">
    <source>
        <dbReference type="SAM" id="Phobius"/>
    </source>
</evidence>
<name>A0A1D8AR77_9BACT</name>
<accession>A0A1D8AR77</accession>
<dbReference type="Pfam" id="PF03606">
    <property type="entry name" value="DcuC"/>
    <property type="match status" value="1"/>
</dbReference>
<dbReference type="AlphaFoldDB" id="A0A1D8AR77"/>
<feature type="transmembrane region" description="Helical" evidence="6">
    <location>
        <begin position="200"/>
        <end position="219"/>
    </location>
</feature>
<dbReference type="InterPro" id="IPR018385">
    <property type="entry name" value="C4_dicarb_anaerob_car-like"/>
</dbReference>
<evidence type="ECO:0000256" key="5">
    <source>
        <dbReference type="ARBA" id="ARBA00023136"/>
    </source>
</evidence>
<dbReference type="EMBL" id="CP016094">
    <property type="protein sequence ID" value="AOS43387.1"/>
    <property type="molecule type" value="Genomic_DNA"/>
</dbReference>
<comment type="subcellular location">
    <subcellularLocation>
        <location evidence="1">Cell membrane</location>
        <topology evidence="1">Multi-pass membrane protein</topology>
    </subcellularLocation>
</comment>
<dbReference type="OrthoDB" id="255482at2"/>
<feature type="transmembrane region" description="Helical" evidence="6">
    <location>
        <begin position="347"/>
        <end position="367"/>
    </location>
</feature>
<dbReference type="KEGG" id="obg:Verru16b_00430"/>
<keyword evidence="2" id="KW-1003">Cell membrane</keyword>
<feature type="transmembrane region" description="Helical" evidence="6">
    <location>
        <begin position="12"/>
        <end position="33"/>
    </location>
</feature>
<gene>
    <name evidence="7" type="ORF">Verru16b_00430</name>
</gene>
<evidence type="ECO:0000313" key="8">
    <source>
        <dbReference type="Proteomes" id="UP000095228"/>
    </source>
</evidence>
<dbReference type="PANTHER" id="PTHR43652:SF6">
    <property type="entry name" value="ARGININE REPRESSOR"/>
    <property type="match status" value="1"/>
</dbReference>
<dbReference type="Proteomes" id="UP000095228">
    <property type="component" value="Chromosome"/>
</dbReference>
<evidence type="ECO:0000256" key="1">
    <source>
        <dbReference type="ARBA" id="ARBA00004651"/>
    </source>
</evidence>